<sequence length="260" mass="31246">MHFTLAKYTPSLQFEEKQKVNYEDNQDKTILDIHVSPLKRKSAYAFVNRLLTGFELLGGQVYIGYEKDYYTELQLPYVSWKIQLFEKKVRGNTKEVMQPVYRKNYSGILQIELINLENKKKFIFTDEAESLLNQLEAIFLDLRKEYLSIRDKKREEKRKSEAEQELIRARQETEKLAKEQEELKAKIDEKRNVLKEEIFDHIEYLDKIKKIESYLHTVQSISYDDEETKKILQNYVEKVQSLYNLNKFTNIIELWNSKFD</sequence>
<proteinExistence type="predicted"/>
<dbReference type="Proteomes" id="UP000679950">
    <property type="component" value="Unassembled WGS sequence"/>
</dbReference>
<name>A0ABQ4KN51_9BACI</name>
<dbReference type="EMBL" id="BORB01000042">
    <property type="protein sequence ID" value="GIN59363.1"/>
    <property type="molecule type" value="Genomic_DNA"/>
</dbReference>
<comment type="caution">
    <text evidence="2">The sequence shown here is derived from an EMBL/GenBank/DDBJ whole genome shotgun (WGS) entry which is preliminary data.</text>
</comment>
<organism evidence="2 3">
    <name type="scientific">Lederbergia ruris</name>
    <dbReference type="NCBI Taxonomy" id="217495"/>
    <lineage>
        <taxon>Bacteria</taxon>
        <taxon>Bacillati</taxon>
        <taxon>Bacillota</taxon>
        <taxon>Bacilli</taxon>
        <taxon>Bacillales</taxon>
        <taxon>Bacillaceae</taxon>
        <taxon>Lederbergia</taxon>
    </lineage>
</organism>
<reference evidence="2 3" key="1">
    <citation type="submission" date="2021-03" db="EMBL/GenBank/DDBJ databases">
        <title>Antimicrobial resistance genes in bacteria isolated from Japanese honey, and their potential for conferring macrolide and lincosamide resistance in the American foulbrood pathogen Paenibacillus larvae.</title>
        <authorList>
            <person name="Okamoto M."/>
            <person name="Kumagai M."/>
            <person name="Kanamori H."/>
            <person name="Takamatsu D."/>
        </authorList>
    </citation>
    <scope>NUCLEOTIDE SEQUENCE [LARGE SCALE GENOMIC DNA]</scope>
    <source>
        <strain evidence="2 3">J8TS2</strain>
    </source>
</reference>
<keyword evidence="1" id="KW-0175">Coiled coil</keyword>
<keyword evidence="3" id="KW-1185">Reference proteome</keyword>
<gene>
    <name evidence="2" type="ORF">J8TS2_36820</name>
</gene>
<evidence type="ECO:0000313" key="2">
    <source>
        <dbReference type="EMBL" id="GIN59363.1"/>
    </source>
</evidence>
<accession>A0ABQ4KN51</accession>
<evidence type="ECO:0000256" key="1">
    <source>
        <dbReference type="SAM" id="Coils"/>
    </source>
</evidence>
<protein>
    <submittedName>
        <fullName evidence="2">Uncharacterized protein</fullName>
    </submittedName>
</protein>
<evidence type="ECO:0000313" key="3">
    <source>
        <dbReference type="Proteomes" id="UP000679950"/>
    </source>
</evidence>
<feature type="coiled-coil region" evidence="1">
    <location>
        <begin position="125"/>
        <end position="197"/>
    </location>
</feature>